<dbReference type="Pfam" id="PF13487">
    <property type="entry name" value="HD_5"/>
    <property type="match status" value="1"/>
</dbReference>
<keyword evidence="3" id="KW-1185">Reference proteome</keyword>
<dbReference type="Proteomes" id="UP000074108">
    <property type="component" value="Unassembled WGS sequence"/>
</dbReference>
<dbReference type="SMART" id="SM00471">
    <property type="entry name" value="HDc"/>
    <property type="match status" value="1"/>
</dbReference>
<dbReference type="STRING" id="1150625.Q75_07510"/>
<dbReference type="SUPFAM" id="SSF109604">
    <property type="entry name" value="HD-domain/PDEase-like"/>
    <property type="match status" value="1"/>
</dbReference>
<dbReference type="RefSeq" id="WP_059350951.1">
    <property type="nucleotide sequence ID" value="NZ_LDYG01000028.1"/>
</dbReference>
<proteinExistence type="predicted"/>
<dbReference type="OrthoDB" id="9759601at2"/>
<reference evidence="2 3" key="1">
    <citation type="journal article" date="2016" name="Front. Microbiol.">
        <title>Microevolution Analysis of Bacillus coahuilensis Unveils Differences in Phosphorus Acquisition Strategies and Their Regulation.</title>
        <authorList>
            <person name="Gomez-Lunar Z."/>
            <person name="Hernandez-Gonzalez I."/>
            <person name="Rodriguez-Torres M.D."/>
            <person name="Souza V."/>
            <person name="Olmedo-Alvarez G."/>
        </authorList>
    </citation>
    <scope>NUCLEOTIDE SEQUENCE [LARGE SCALE GENOMIC DNA]</scope>
    <source>
        <strain evidence="3">p1.1.43</strain>
    </source>
</reference>
<accession>A0A147K876</accession>
<protein>
    <recommendedName>
        <fullName evidence="1">HD-GYP domain-containing protein</fullName>
    </recommendedName>
</protein>
<dbReference type="EMBL" id="LDYG01000028">
    <property type="protein sequence ID" value="KUP06384.1"/>
    <property type="molecule type" value="Genomic_DNA"/>
</dbReference>
<evidence type="ECO:0000313" key="3">
    <source>
        <dbReference type="Proteomes" id="UP000074108"/>
    </source>
</evidence>
<gene>
    <name evidence="2" type="ORF">Q75_07510</name>
</gene>
<feature type="domain" description="HD-GYP" evidence="1">
    <location>
        <begin position="102"/>
        <end position="302"/>
    </location>
</feature>
<dbReference type="PANTHER" id="PTHR43155">
    <property type="entry name" value="CYCLIC DI-GMP PHOSPHODIESTERASE PA4108-RELATED"/>
    <property type="match status" value="1"/>
</dbReference>
<organism evidence="2 3">
    <name type="scientific">Bacillus coahuilensis p1.1.43</name>
    <dbReference type="NCBI Taxonomy" id="1150625"/>
    <lineage>
        <taxon>Bacteria</taxon>
        <taxon>Bacillati</taxon>
        <taxon>Bacillota</taxon>
        <taxon>Bacilli</taxon>
        <taxon>Bacillales</taxon>
        <taxon>Bacillaceae</taxon>
        <taxon>Bacillus</taxon>
    </lineage>
</organism>
<evidence type="ECO:0000259" key="1">
    <source>
        <dbReference type="PROSITE" id="PS51832"/>
    </source>
</evidence>
<dbReference type="PROSITE" id="PS51832">
    <property type="entry name" value="HD_GYP"/>
    <property type="match status" value="1"/>
</dbReference>
<dbReference type="AlphaFoldDB" id="A0A147K876"/>
<dbReference type="PATRIC" id="fig|1150625.3.peg.1581"/>
<dbReference type="Gene3D" id="1.10.3210.10">
    <property type="entry name" value="Hypothetical protein af1432"/>
    <property type="match status" value="1"/>
</dbReference>
<dbReference type="InterPro" id="IPR037522">
    <property type="entry name" value="HD_GYP_dom"/>
</dbReference>
<evidence type="ECO:0000313" key="2">
    <source>
        <dbReference type="EMBL" id="KUP06384.1"/>
    </source>
</evidence>
<comment type="caution">
    <text evidence="2">The sequence shown here is derived from an EMBL/GenBank/DDBJ whole genome shotgun (WGS) entry which is preliminary data.</text>
</comment>
<dbReference type="InterPro" id="IPR003607">
    <property type="entry name" value="HD/PDEase_dom"/>
</dbReference>
<dbReference type="CDD" id="cd00077">
    <property type="entry name" value="HDc"/>
    <property type="match status" value="1"/>
</dbReference>
<sequence>MEQVEINYELIGQKLGEDIFSKQGTLLLKAGTKLTEYHISLLKNHTLGEKVQIFTDIPQSKFKSEPITLKPYEELLKLVEEEFNELIHTNRSTNFQSLIKKVSQVLLTSMQDTNITTVIEKRKSNNYIIQHSLNVSILSAMIGKLLGYSKEECILIGKMGLFHDIGMLKFNESLLSKIELTREDKEQIKTHTVLGYDLLKTIPYIHPLIPQASLLHHERINGGGYPMKFVESKIPFFVQIVSVADTFNAICSDRPHTPGAPFYYAVQEVVKEAEANQLNPAIVVPFVRYLMRQQLRESVMLSNNQEAEIVFIHDHEPHLPLVKIGENYVDLRKEPHIRLKTPV</sequence>
<name>A0A147K876_9BACI</name>
<dbReference type="PANTHER" id="PTHR43155:SF2">
    <property type="entry name" value="CYCLIC DI-GMP PHOSPHODIESTERASE PA4108"/>
    <property type="match status" value="1"/>
</dbReference>